<sequence>MANGSDIKSFLIGAAIGTGLGILYAPRKGSKTRELIRYKAAGTTNDVKDWVNQKREDIALTAEEKKKDFDKKLEMTLSSMSYKAEDVITSLEKKLEDLKKKNKKLQK</sequence>
<keyword evidence="1" id="KW-0812">Transmembrane</keyword>
<dbReference type="AlphaFoldDB" id="A0A2I0R6K3"/>
<dbReference type="PANTHER" id="PTHR35792:SF1">
    <property type="entry name" value="SLL0268 PROTEIN"/>
    <property type="match status" value="1"/>
</dbReference>
<dbReference type="Proteomes" id="UP000236654">
    <property type="component" value="Unassembled WGS sequence"/>
</dbReference>
<dbReference type="InterPro" id="IPR052928">
    <property type="entry name" value="Desiccation-related_membrane"/>
</dbReference>
<comment type="caution">
    <text evidence="2">The sequence shown here is derived from an EMBL/GenBank/DDBJ whole genome shotgun (WGS) entry which is preliminary data.</text>
</comment>
<reference evidence="2 3" key="1">
    <citation type="submission" date="2017-12" db="EMBL/GenBank/DDBJ databases">
        <title>The draft genome sequence of Brumimicrobium saltpan LHR20.</title>
        <authorList>
            <person name="Do Z.-J."/>
            <person name="Luo H.-R."/>
        </authorList>
    </citation>
    <scope>NUCLEOTIDE SEQUENCE [LARGE SCALE GENOMIC DNA]</scope>
    <source>
        <strain evidence="2 3">LHR20</strain>
    </source>
</reference>
<dbReference type="InterPro" id="IPR024623">
    <property type="entry name" value="YtxH"/>
</dbReference>
<dbReference type="EMBL" id="PJNI01000001">
    <property type="protein sequence ID" value="PKR82211.1"/>
    <property type="molecule type" value="Genomic_DNA"/>
</dbReference>
<evidence type="ECO:0000313" key="3">
    <source>
        <dbReference type="Proteomes" id="UP000236654"/>
    </source>
</evidence>
<evidence type="ECO:0000313" key="2">
    <source>
        <dbReference type="EMBL" id="PKR82211.1"/>
    </source>
</evidence>
<evidence type="ECO:0000256" key="1">
    <source>
        <dbReference type="SAM" id="Phobius"/>
    </source>
</evidence>
<accession>A0A2I0R6K3</accession>
<proteinExistence type="predicted"/>
<protein>
    <recommendedName>
        <fullName evidence="4">Gas vesicle protein</fullName>
    </recommendedName>
</protein>
<keyword evidence="1" id="KW-0472">Membrane</keyword>
<dbReference type="Pfam" id="PF12732">
    <property type="entry name" value="YtxH"/>
    <property type="match status" value="1"/>
</dbReference>
<name>A0A2I0R6K3_9FLAO</name>
<dbReference type="RefSeq" id="WP_101333356.1">
    <property type="nucleotide sequence ID" value="NZ_PJNI01000001.1"/>
</dbReference>
<dbReference type="OrthoDB" id="598035at2"/>
<evidence type="ECO:0008006" key="4">
    <source>
        <dbReference type="Google" id="ProtNLM"/>
    </source>
</evidence>
<feature type="transmembrane region" description="Helical" evidence="1">
    <location>
        <begin position="6"/>
        <end position="25"/>
    </location>
</feature>
<organism evidence="2 3">
    <name type="scientific">Brumimicrobium salinarum</name>
    <dbReference type="NCBI Taxonomy" id="2058658"/>
    <lineage>
        <taxon>Bacteria</taxon>
        <taxon>Pseudomonadati</taxon>
        <taxon>Bacteroidota</taxon>
        <taxon>Flavobacteriia</taxon>
        <taxon>Flavobacteriales</taxon>
        <taxon>Crocinitomicaceae</taxon>
        <taxon>Brumimicrobium</taxon>
    </lineage>
</organism>
<gene>
    <name evidence="2" type="ORF">CW751_02450</name>
</gene>
<dbReference type="PANTHER" id="PTHR35792">
    <property type="entry name" value="GENERAL STRESS PROTEIN"/>
    <property type="match status" value="1"/>
</dbReference>
<keyword evidence="1" id="KW-1133">Transmembrane helix</keyword>
<keyword evidence="3" id="KW-1185">Reference proteome</keyword>